<name>A0A0V0YAI3_TRIPS</name>
<organism evidence="1 2">
    <name type="scientific">Trichinella pseudospiralis</name>
    <name type="common">Parasitic roundworm</name>
    <dbReference type="NCBI Taxonomy" id="6337"/>
    <lineage>
        <taxon>Eukaryota</taxon>
        <taxon>Metazoa</taxon>
        <taxon>Ecdysozoa</taxon>
        <taxon>Nematoda</taxon>
        <taxon>Enoplea</taxon>
        <taxon>Dorylaimia</taxon>
        <taxon>Trichinellida</taxon>
        <taxon>Trichinellidae</taxon>
        <taxon>Trichinella</taxon>
    </lineage>
</organism>
<comment type="caution">
    <text evidence="1">The sequence shown here is derived from an EMBL/GenBank/DDBJ whole genome shotgun (WGS) entry which is preliminary data.</text>
</comment>
<evidence type="ECO:0000313" key="1">
    <source>
        <dbReference type="EMBL" id="KRX96978.1"/>
    </source>
</evidence>
<dbReference type="EMBL" id="JYDU01000037">
    <property type="protein sequence ID" value="KRX96978.1"/>
    <property type="molecule type" value="Genomic_DNA"/>
</dbReference>
<accession>A0A0V0YAI3</accession>
<evidence type="ECO:0000313" key="2">
    <source>
        <dbReference type="Proteomes" id="UP000054815"/>
    </source>
</evidence>
<protein>
    <submittedName>
        <fullName evidence="1">Uncharacterized protein</fullName>
    </submittedName>
</protein>
<gene>
    <name evidence="1" type="ORF">T4E_9088</name>
</gene>
<dbReference type="Proteomes" id="UP000054815">
    <property type="component" value="Unassembled WGS sequence"/>
</dbReference>
<proteinExistence type="predicted"/>
<reference evidence="1 2" key="1">
    <citation type="submission" date="2015-01" db="EMBL/GenBank/DDBJ databases">
        <title>Evolution of Trichinella species and genotypes.</title>
        <authorList>
            <person name="Korhonen P.K."/>
            <person name="Edoardo P."/>
            <person name="Giuseppe L.R."/>
            <person name="Gasser R.B."/>
        </authorList>
    </citation>
    <scope>NUCLEOTIDE SEQUENCE [LARGE SCALE GENOMIC DNA]</scope>
    <source>
        <strain evidence="1">ISS141</strain>
    </source>
</reference>
<sequence length="73" mass="8664">MSSFCVYHECETHVHVCAWRRVAEVPLRLYLEMKFVQPLAKTTSQVLIVMLCYQHCQFQRLQRVDGKNDMNTC</sequence>
<dbReference type="AlphaFoldDB" id="A0A0V0YAI3"/>